<evidence type="ECO:0000256" key="1">
    <source>
        <dbReference type="ARBA" id="ARBA00023186"/>
    </source>
</evidence>
<dbReference type="InterPro" id="IPR036869">
    <property type="entry name" value="J_dom_sf"/>
</dbReference>
<keyword evidence="5" id="KW-1185">Reference proteome</keyword>
<reference evidence="4 5" key="1">
    <citation type="journal article" date="2020" name="Fungal Divers.">
        <title>Resolving the Mortierellaceae phylogeny through synthesis of multi-gene phylogenetics and phylogenomics.</title>
        <authorList>
            <person name="Vandepol N."/>
            <person name="Liber J."/>
            <person name="Desiro A."/>
            <person name="Na H."/>
            <person name="Kennedy M."/>
            <person name="Barry K."/>
            <person name="Grigoriev I.V."/>
            <person name="Miller A.N."/>
            <person name="O'Donnell K."/>
            <person name="Stajich J.E."/>
            <person name="Bonito G."/>
        </authorList>
    </citation>
    <scope>NUCLEOTIDE SEQUENCE [LARGE SCALE GENOMIC DNA]</scope>
    <source>
        <strain evidence="4 5">AD045</strain>
    </source>
</reference>
<dbReference type="InterPro" id="IPR001623">
    <property type="entry name" value="DnaJ_domain"/>
</dbReference>
<evidence type="ECO:0000256" key="2">
    <source>
        <dbReference type="SAM" id="Coils"/>
    </source>
</evidence>
<dbReference type="Pfam" id="PF00226">
    <property type="entry name" value="DnaJ"/>
    <property type="match status" value="1"/>
</dbReference>
<dbReference type="PANTHER" id="PTHR44157">
    <property type="entry name" value="DNAJ HOMOLOG SUBFAMILY C MEMBER 11"/>
    <property type="match status" value="1"/>
</dbReference>
<dbReference type="Proteomes" id="UP001194696">
    <property type="component" value="Unassembled WGS sequence"/>
</dbReference>
<keyword evidence="2" id="KW-0175">Coiled coil</keyword>
<dbReference type="InterPro" id="IPR052243">
    <property type="entry name" value="Mito_inner_membrane_organizer"/>
</dbReference>
<evidence type="ECO:0000259" key="3">
    <source>
        <dbReference type="PROSITE" id="PS50076"/>
    </source>
</evidence>
<protein>
    <recommendedName>
        <fullName evidence="3">J domain-containing protein</fullName>
    </recommendedName>
</protein>
<proteinExistence type="predicted"/>
<dbReference type="Gene3D" id="1.10.287.110">
    <property type="entry name" value="DnaJ domain"/>
    <property type="match status" value="1"/>
</dbReference>
<feature type="domain" description="J" evidence="3">
    <location>
        <begin position="46"/>
        <end position="114"/>
    </location>
</feature>
<name>A0ABQ7JRA0_9FUNG</name>
<feature type="coiled-coil region" evidence="2">
    <location>
        <begin position="482"/>
        <end position="512"/>
    </location>
</feature>
<accession>A0ABQ7JRA0</accession>
<sequence>MSLMDDTNTFEDKTMPAENFFANSEPINDPEDLLAILESRPPTETNHYAVLNISKSASIEEIKEAYRRWSEVFDPEKHSDPALKNSAAAKLRVIKEAFDVLSDPRQRAEYNRNGDSGTASKWDIGHKVKTPQETMDDYARLAKEQQQLELENLVRSRNDITIHVDATRVFKYYQPPPISPFGRTSAKKQRTPTIIDSLERTEISQLYMKNSFLTRFGPKTQLILGGDMTSRSGTGSGNITGTLRHIYSDKLSLELGASMLSPRAAIVKGTYNVDPLTFVAGTAHFRGTRGPTPLVMTFGRRITKGTTGYMTYKTGDWAIGSWGPVFDERQNYSSMALGISSVDVKDSYQVEMLTGVLRSNLLMDRTWTVDESTRVRVGSNLSSTTGLTVSIGGDRRITQHTRLGLAVEVALSGGIAFNLKVMRLGQSVTVPIMLSNEYSPKFAFWSAVVPFCSLAALDLGYVKPKRRRERAQKLQELRQVHAEFIANQKKEAEEAVNLLKDSTARKTKQEQEKDGLVVVEAVYGNLNAGIIADVTIAVQALVNNSQLVMPGGHSKNHVLGFYDPCLGEKKQLRIRYEFQKSMHEAILDDLEHVVLPVR</sequence>
<dbReference type="EMBL" id="JAAAIM010000881">
    <property type="protein sequence ID" value="KAG0283592.1"/>
    <property type="molecule type" value="Genomic_DNA"/>
</dbReference>
<dbReference type="SMART" id="SM00271">
    <property type="entry name" value="DnaJ"/>
    <property type="match status" value="1"/>
</dbReference>
<feature type="non-terminal residue" evidence="4">
    <location>
        <position position="598"/>
    </location>
</feature>
<dbReference type="PROSITE" id="PS50076">
    <property type="entry name" value="DNAJ_2"/>
    <property type="match status" value="1"/>
</dbReference>
<dbReference type="InterPro" id="IPR024586">
    <property type="entry name" value="DnaJ-like_C11_C"/>
</dbReference>
<comment type="caution">
    <text evidence="4">The sequence shown here is derived from an EMBL/GenBank/DDBJ whole genome shotgun (WGS) entry which is preliminary data.</text>
</comment>
<dbReference type="PRINTS" id="PR00625">
    <property type="entry name" value="JDOMAIN"/>
</dbReference>
<dbReference type="Pfam" id="PF11875">
    <property type="entry name" value="DnaJ-like_C11_C"/>
    <property type="match status" value="1"/>
</dbReference>
<dbReference type="InterPro" id="IPR055225">
    <property type="entry name" value="DNAJC11-like_beta-barrel"/>
</dbReference>
<evidence type="ECO:0000313" key="5">
    <source>
        <dbReference type="Proteomes" id="UP001194696"/>
    </source>
</evidence>
<organism evidence="4 5">
    <name type="scientific">Linnemannia gamsii</name>
    <dbReference type="NCBI Taxonomy" id="64522"/>
    <lineage>
        <taxon>Eukaryota</taxon>
        <taxon>Fungi</taxon>
        <taxon>Fungi incertae sedis</taxon>
        <taxon>Mucoromycota</taxon>
        <taxon>Mortierellomycotina</taxon>
        <taxon>Mortierellomycetes</taxon>
        <taxon>Mortierellales</taxon>
        <taxon>Mortierellaceae</taxon>
        <taxon>Linnemannia</taxon>
    </lineage>
</organism>
<evidence type="ECO:0000313" key="4">
    <source>
        <dbReference type="EMBL" id="KAG0283592.1"/>
    </source>
</evidence>
<dbReference type="PANTHER" id="PTHR44157:SF1">
    <property type="entry name" value="DNAJ HOMOLOG SUBFAMILY C MEMBER 11"/>
    <property type="match status" value="1"/>
</dbReference>
<dbReference type="Pfam" id="PF22774">
    <property type="entry name" value="DNAJC11_beta-barrel"/>
    <property type="match status" value="1"/>
</dbReference>
<dbReference type="SUPFAM" id="SSF46565">
    <property type="entry name" value="Chaperone J-domain"/>
    <property type="match status" value="1"/>
</dbReference>
<keyword evidence="1" id="KW-0143">Chaperone</keyword>
<dbReference type="CDD" id="cd06257">
    <property type="entry name" value="DnaJ"/>
    <property type="match status" value="1"/>
</dbReference>
<gene>
    <name evidence="4" type="ORF">BGZ96_012015</name>
</gene>